<dbReference type="PANTHER" id="PTHR17695">
    <property type="entry name" value="SMALL SUBUNIT PROCESSOME COMPONENT 20 HOMOLOG"/>
    <property type="match status" value="1"/>
</dbReference>
<proteinExistence type="predicted"/>
<evidence type="ECO:0000313" key="4">
    <source>
        <dbReference type="Proteomes" id="UP001529510"/>
    </source>
</evidence>
<reference evidence="3 4" key="1">
    <citation type="submission" date="2024-05" db="EMBL/GenBank/DDBJ databases">
        <title>Genome sequencing and assembly of Indian major carp, Cirrhinus mrigala (Hamilton, 1822).</title>
        <authorList>
            <person name="Mohindra V."/>
            <person name="Chowdhury L.M."/>
            <person name="Lal K."/>
            <person name="Jena J.K."/>
        </authorList>
    </citation>
    <scope>NUCLEOTIDE SEQUENCE [LARGE SCALE GENOMIC DNA]</scope>
    <source>
        <strain evidence="3">CM1030</strain>
        <tissue evidence="3">Blood</tissue>
    </source>
</reference>
<feature type="region of interest" description="Disordered" evidence="1">
    <location>
        <begin position="52"/>
        <end position="72"/>
    </location>
</feature>
<sequence>MLENTASLKVSRRVHAVLKKIVTGLLLNRSMSPQSILLLCHGLISESLPLITSKNKEKQRPPPDPRLPPPSCLLLPATPKRGGAKPVISRKTNMHILVETGLS</sequence>
<keyword evidence="4" id="KW-1185">Reference proteome</keyword>
<protein>
    <recommendedName>
        <fullName evidence="2">U3 small nucleolar RNA-associated protein 20 domain-containing protein</fullName>
    </recommendedName>
</protein>
<dbReference type="Pfam" id="PF20416">
    <property type="entry name" value="UTP20"/>
    <property type="match status" value="1"/>
</dbReference>
<feature type="non-terminal residue" evidence="3">
    <location>
        <position position="103"/>
    </location>
</feature>
<dbReference type="EMBL" id="JAMKFB020000004">
    <property type="protein sequence ID" value="KAL0196360.1"/>
    <property type="molecule type" value="Genomic_DNA"/>
</dbReference>
<feature type="compositionally biased region" description="Basic and acidic residues" evidence="1">
    <location>
        <begin position="54"/>
        <end position="63"/>
    </location>
</feature>
<gene>
    <name evidence="3" type="ORF">M9458_009932</name>
</gene>
<dbReference type="Proteomes" id="UP001529510">
    <property type="component" value="Unassembled WGS sequence"/>
</dbReference>
<evidence type="ECO:0000259" key="2">
    <source>
        <dbReference type="Pfam" id="PF20416"/>
    </source>
</evidence>
<feature type="domain" description="U3 small nucleolar RNA-associated protein 20" evidence="2">
    <location>
        <begin position="2"/>
        <end position="44"/>
    </location>
</feature>
<comment type="caution">
    <text evidence="3">The sequence shown here is derived from an EMBL/GenBank/DDBJ whole genome shotgun (WGS) entry which is preliminary data.</text>
</comment>
<accession>A0ABD0RE65</accession>
<dbReference type="PANTHER" id="PTHR17695:SF11">
    <property type="entry name" value="SMALL SUBUNIT PROCESSOME COMPONENT 20 HOMOLOG"/>
    <property type="match status" value="1"/>
</dbReference>
<evidence type="ECO:0000256" key="1">
    <source>
        <dbReference type="SAM" id="MobiDB-lite"/>
    </source>
</evidence>
<evidence type="ECO:0000313" key="3">
    <source>
        <dbReference type="EMBL" id="KAL0196360.1"/>
    </source>
</evidence>
<dbReference type="InterPro" id="IPR052575">
    <property type="entry name" value="SSU_processome_comp_20"/>
</dbReference>
<name>A0ABD0RE65_CIRMR</name>
<dbReference type="AlphaFoldDB" id="A0ABD0RE65"/>
<dbReference type="InterPro" id="IPR046523">
    <property type="entry name" value="UTP20_dom"/>
</dbReference>
<organism evidence="3 4">
    <name type="scientific">Cirrhinus mrigala</name>
    <name type="common">Mrigala</name>
    <dbReference type="NCBI Taxonomy" id="683832"/>
    <lineage>
        <taxon>Eukaryota</taxon>
        <taxon>Metazoa</taxon>
        <taxon>Chordata</taxon>
        <taxon>Craniata</taxon>
        <taxon>Vertebrata</taxon>
        <taxon>Euteleostomi</taxon>
        <taxon>Actinopterygii</taxon>
        <taxon>Neopterygii</taxon>
        <taxon>Teleostei</taxon>
        <taxon>Ostariophysi</taxon>
        <taxon>Cypriniformes</taxon>
        <taxon>Cyprinidae</taxon>
        <taxon>Labeoninae</taxon>
        <taxon>Labeonini</taxon>
        <taxon>Cirrhinus</taxon>
    </lineage>
</organism>